<dbReference type="InterPro" id="IPR007481">
    <property type="entry name" value="SspB"/>
</dbReference>
<dbReference type="Gene3D" id="2.30.30.220">
    <property type="entry name" value="SspB-like"/>
    <property type="match status" value="1"/>
</dbReference>
<proteinExistence type="predicted"/>
<dbReference type="AlphaFoldDB" id="A0A1H8ITY7"/>
<reference evidence="2 3" key="1">
    <citation type="submission" date="2016-10" db="EMBL/GenBank/DDBJ databases">
        <authorList>
            <person name="de Groot N.N."/>
        </authorList>
    </citation>
    <scope>NUCLEOTIDE SEQUENCE [LARGE SCALE GENOMIC DNA]</scope>
    <source>
        <strain evidence="2 3">DSM 15123</strain>
    </source>
</reference>
<dbReference type="OrthoDB" id="9797358at2"/>
<dbReference type="EMBL" id="FOCW01000005">
    <property type="protein sequence ID" value="SEN71809.1"/>
    <property type="molecule type" value="Genomic_DNA"/>
</dbReference>
<keyword evidence="3" id="KW-1185">Reference proteome</keyword>
<dbReference type="GO" id="GO:0045732">
    <property type="term" value="P:positive regulation of protein catabolic process"/>
    <property type="evidence" value="ECO:0007669"/>
    <property type="project" value="TreeGrafter"/>
</dbReference>
<evidence type="ECO:0000313" key="3">
    <source>
        <dbReference type="Proteomes" id="UP000199531"/>
    </source>
</evidence>
<feature type="region of interest" description="Disordered" evidence="1">
    <location>
        <begin position="119"/>
        <end position="177"/>
    </location>
</feature>
<accession>A0A1H8ITY7</accession>
<dbReference type="RefSeq" id="WP_091816990.1">
    <property type="nucleotide sequence ID" value="NZ_FOCW01000005.1"/>
</dbReference>
<organism evidence="2 3">
    <name type="scientific">Brachymonas denitrificans DSM 15123</name>
    <dbReference type="NCBI Taxonomy" id="1121117"/>
    <lineage>
        <taxon>Bacteria</taxon>
        <taxon>Pseudomonadati</taxon>
        <taxon>Pseudomonadota</taxon>
        <taxon>Betaproteobacteria</taxon>
        <taxon>Burkholderiales</taxon>
        <taxon>Comamonadaceae</taxon>
        <taxon>Brachymonas</taxon>
    </lineage>
</organism>
<dbReference type="GO" id="GO:0005829">
    <property type="term" value="C:cytosol"/>
    <property type="evidence" value="ECO:0007669"/>
    <property type="project" value="TreeGrafter"/>
</dbReference>
<gene>
    <name evidence="2" type="ORF">SAMN02745977_01843</name>
</gene>
<dbReference type="InterPro" id="IPR036760">
    <property type="entry name" value="SspB-like_sf"/>
</dbReference>
<feature type="compositionally biased region" description="Low complexity" evidence="1">
    <location>
        <begin position="122"/>
        <end position="135"/>
    </location>
</feature>
<dbReference type="GO" id="GO:0005840">
    <property type="term" value="C:ribosome"/>
    <property type="evidence" value="ECO:0007669"/>
    <property type="project" value="TreeGrafter"/>
</dbReference>
<dbReference type="Pfam" id="PF04386">
    <property type="entry name" value="SspB"/>
    <property type="match status" value="1"/>
</dbReference>
<sequence>MSEALTSTRPYMIRAWHEWCTDNHLTPYLLVRVDHTVAVPREFVQDGEIVLNIGMDATGGLSLGNDEIRFKARFSGKVREIIVPVERVQAIYARESGQGMGFEVLEEGDAGEPLDAAEVEDTPAAAPEVAEAPRAGLSVVSKPATEGGEPGQTAEGEATAAKPGQTPAKGSTLRVVK</sequence>
<dbReference type="PANTHER" id="PTHR37486:SF1">
    <property type="entry name" value="STRINGENT STARVATION PROTEIN B"/>
    <property type="match status" value="1"/>
</dbReference>
<dbReference type="NCBIfam" id="NF008769">
    <property type="entry name" value="PRK11798.2-5"/>
    <property type="match status" value="1"/>
</dbReference>
<dbReference type="STRING" id="1121117.SAMN02745977_01843"/>
<name>A0A1H8ITY7_9BURK</name>
<dbReference type="SUPFAM" id="SSF101738">
    <property type="entry name" value="SspB-like"/>
    <property type="match status" value="1"/>
</dbReference>
<dbReference type="PANTHER" id="PTHR37486">
    <property type="entry name" value="STRINGENT STARVATION PROTEIN B"/>
    <property type="match status" value="1"/>
</dbReference>
<evidence type="ECO:0000313" key="2">
    <source>
        <dbReference type="EMBL" id="SEN71809.1"/>
    </source>
</evidence>
<evidence type="ECO:0000256" key="1">
    <source>
        <dbReference type="SAM" id="MobiDB-lite"/>
    </source>
</evidence>
<dbReference type="Proteomes" id="UP000199531">
    <property type="component" value="Unassembled WGS sequence"/>
</dbReference>
<protein>
    <submittedName>
        <fullName evidence="2">Stringent starvation protein B</fullName>
    </submittedName>
</protein>